<dbReference type="PANTHER" id="PTHR31084">
    <property type="entry name" value="ALPHA-L-FUCOSIDASE 2"/>
    <property type="match status" value="1"/>
</dbReference>
<evidence type="ECO:0000313" key="5">
    <source>
        <dbReference type="EMBL" id="MBM7470467.1"/>
    </source>
</evidence>
<feature type="domain" description="Glycosyl hydrolase family 95 catalytic" evidence="4">
    <location>
        <begin position="289"/>
        <end position="702"/>
    </location>
</feature>
<dbReference type="PANTHER" id="PTHR31084:SF0">
    <property type="entry name" value="ALPHA-L-FUCOSIDASE 2"/>
    <property type="match status" value="1"/>
</dbReference>
<evidence type="ECO:0000259" key="4">
    <source>
        <dbReference type="Pfam" id="PF22124"/>
    </source>
</evidence>
<name>A0ABS2L061_9MICO</name>
<dbReference type="Gene3D" id="1.50.10.10">
    <property type="match status" value="1"/>
</dbReference>
<dbReference type="InterPro" id="IPR012341">
    <property type="entry name" value="6hp_glycosidase-like_sf"/>
</dbReference>
<feature type="region of interest" description="Disordered" evidence="1">
    <location>
        <begin position="278"/>
        <end position="297"/>
    </location>
</feature>
<accession>A0ABS2L061</accession>
<reference evidence="5 6" key="1">
    <citation type="submission" date="2021-01" db="EMBL/GenBank/DDBJ databases">
        <title>Sequencing the genomes of 1000 actinobacteria strains.</title>
        <authorList>
            <person name="Klenk H.-P."/>
        </authorList>
    </citation>
    <scope>NUCLEOTIDE SEQUENCE [LARGE SCALE GENOMIC DNA]</scope>
    <source>
        <strain evidence="5 6">DSM 13057</strain>
    </source>
</reference>
<feature type="domain" description="Alpha fucosidase A-like C-terminal" evidence="3">
    <location>
        <begin position="706"/>
        <end position="761"/>
    </location>
</feature>
<dbReference type="InterPro" id="IPR008928">
    <property type="entry name" value="6-hairpin_glycosidase_sf"/>
</dbReference>
<dbReference type="RefSeq" id="WP_205106217.1">
    <property type="nucleotide sequence ID" value="NZ_BAAAHT010000001.1"/>
</dbReference>
<sequence>MAEPVGPQGFTSTTQALSWADGIVSGSGTVGAVIYGTPVQHRITFAHEQFFLPANRRSPAPDMKASLSELRRALFEGDSSTASEIMLGAAADGDAPAELIWTDPLVPCASVSWRPDAPSEPGQYLRTVDFTTGEATVEWGGEGHRQSISTLAVRSSSRVVITIRSERDATGTLAISNENVVEPSGVGVGAVDYLDFVTSLAGATDRALWLDLRAPGREAGTAAGVLTTVRFTGTGRVVTAGGDEGAVRLTVSPDHPLVIEVQVTPYPLSGRELPPVLPGFSPSAETPEQALSQQRSSHGSLMAASSFTLGRGDGCPHPSTLTSEQLFEEARRENATTDAVNAVIETAFAAGRHTIISSTGALPPTLQGVWQGTWTPAWSADYTLNGNVQNGAIAALASTGNPELLLPYFDLVGAFTDDYVENAARLYAAEGYLLNARATTHGRANHFVADYPHLFWVGAGGWALRFAFDYFSTTGDIAFLREWAWPFAQQVLRFYETALVEHEGALHIVPSYSPENLPGGRTSPLAVDATCDVAIIRDAVAIGLEFARVLDDHRFSSAWSHLRDSLPPYLVAPDGTVAEWLDPQYANRLEHRHTSQLYPLWYGIDDAFNTPELRAAARLTIEQKLAWRLEDPTPPPGRMEMAFGLVQLGLAASALGESELALSCVVLLARDHWKPNMVSTHDAGVIFNVDASGGLPALASSMIIRSQPGILGLFPALPESWSSGEIRGFTARGGIRIDRLAWAPGGAEFEISTVEGSEASRTSDILTVQTARDGAVESAELLTQASPRGFRLDLTSGRASGRLRW</sequence>
<dbReference type="Pfam" id="PF21307">
    <property type="entry name" value="Glyco_hydro_95_C"/>
    <property type="match status" value="1"/>
</dbReference>
<evidence type="ECO:0000259" key="3">
    <source>
        <dbReference type="Pfam" id="PF21307"/>
    </source>
</evidence>
<comment type="caution">
    <text evidence="5">The sequence shown here is derived from an EMBL/GenBank/DDBJ whole genome shotgun (WGS) entry which is preliminary data.</text>
</comment>
<dbReference type="InterPro" id="IPR054363">
    <property type="entry name" value="GH95_cat"/>
</dbReference>
<proteinExistence type="predicted"/>
<dbReference type="InterPro" id="IPR027414">
    <property type="entry name" value="GH95_N_dom"/>
</dbReference>
<feature type="compositionally biased region" description="Polar residues" evidence="1">
    <location>
        <begin position="283"/>
        <end position="297"/>
    </location>
</feature>
<dbReference type="EMBL" id="JAFBBU010000001">
    <property type="protein sequence ID" value="MBM7470467.1"/>
    <property type="molecule type" value="Genomic_DNA"/>
</dbReference>
<dbReference type="SUPFAM" id="SSF48208">
    <property type="entry name" value="Six-hairpin glycosidases"/>
    <property type="match status" value="1"/>
</dbReference>
<evidence type="ECO:0000313" key="6">
    <source>
        <dbReference type="Proteomes" id="UP000776164"/>
    </source>
</evidence>
<dbReference type="Proteomes" id="UP000776164">
    <property type="component" value="Unassembled WGS sequence"/>
</dbReference>
<evidence type="ECO:0000259" key="2">
    <source>
        <dbReference type="Pfam" id="PF14498"/>
    </source>
</evidence>
<dbReference type="Gene3D" id="2.70.98.50">
    <property type="entry name" value="putative glycoside hydrolase family protein from bacillus halodurans"/>
    <property type="match status" value="1"/>
</dbReference>
<protein>
    <recommendedName>
        <fullName evidence="7">Glycosyl hydrolase family 95 N-terminal domain-containing protein</fullName>
    </recommendedName>
</protein>
<keyword evidence="6" id="KW-1185">Reference proteome</keyword>
<organism evidence="5 6">
    <name type="scientific">Subtercola frigoramans</name>
    <dbReference type="NCBI Taxonomy" id="120298"/>
    <lineage>
        <taxon>Bacteria</taxon>
        <taxon>Bacillati</taxon>
        <taxon>Actinomycetota</taxon>
        <taxon>Actinomycetes</taxon>
        <taxon>Micrococcales</taxon>
        <taxon>Microbacteriaceae</taxon>
        <taxon>Subtercola</taxon>
    </lineage>
</organism>
<dbReference type="Pfam" id="PF14498">
    <property type="entry name" value="Glyco_hyd_65N_2"/>
    <property type="match status" value="1"/>
</dbReference>
<dbReference type="Pfam" id="PF22124">
    <property type="entry name" value="Glyco_hydro_95_cat"/>
    <property type="match status" value="1"/>
</dbReference>
<dbReference type="InterPro" id="IPR049053">
    <property type="entry name" value="AFCA-like_C"/>
</dbReference>
<gene>
    <name evidence="5" type="ORF">JOE66_000101</name>
</gene>
<evidence type="ECO:0008006" key="7">
    <source>
        <dbReference type="Google" id="ProtNLM"/>
    </source>
</evidence>
<evidence type="ECO:0000256" key="1">
    <source>
        <dbReference type="SAM" id="MobiDB-lite"/>
    </source>
</evidence>
<feature type="domain" description="Glycosyl hydrolase family 95 N-terminal" evidence="2">
    <location>
        <begin position="14"/>
        <end position="214"/>
    </location>
</feature>